<keyword evidence="4" id="KW-0997">Cell inner membrane</keyword>
<dbReference type="PANTHER" id="PTHR30574">
    <property type="entry name" value="INNER MEMBRANE PROTEIN YEDE"/>
    <property type="match status" value="1"/>
</dbReference>
<evidence type="ECO:0000313" key="10">
    <source>
        <dbReference type="EMBL" id="CAG5081451.1"/>
    </source>
</evidence>
<evidence type="ECO:0000256" key="9">
    <source>
        <dbReference type="SAM" id="Phobius"/>
    </source>
</evidence>
<dbReference type="AlphaFoldDB" id="A0A916JNS6"/>
<evidence type="ECO:0000256" key="3">
    <source>
        <dbReference type="ARBA" id="ARBA00022475"/>
    </source>
</evidence>
<evidence type="ECO:0000256" key="6">
    <source>
        <dbReference type="ARBA" id="ARBA00022989"/>
    </source>
</evidence>
<keyword evidence="5 9" id="KW-0812">Transmembrane</keyword>
<comment type="subcellular location">
    <subcellularLocation>
        <location evidence="1">Cell inner membrane</location>
        <topology evidence="1">Multi-pass membrane protein</topology>
    </subcellularLocation>
</comment>
<evidence type="ECO:0000256" key="5">
    <source>
        <dbReference type="ARBA" id="ARBA00022692"/>
    </source>
</evidence>
<feature type="transmembrane region" description="Helical" evidence="9">
    <location>
        <begin position="124"/>
        <end position="142"/>
    </location>
</feature>
<evidence type="ECO:0008006" key="12">
    <source>
        <dbReference type="Google" id="ProtNLM"/>
    </source>
</evidence>
<dbReference type="PANTHER" id="PTHR30574:SF1">
    <property type="entry name" value="SULPHUR TRANSPORT DOMAIN-CONTAINING PROTEIN"/>
    <property type="match status" value="1"/>
</dbReference>
<dbReference type="GO" id="GO:0005886">
    <property type="term" value="C:plasma membrane"/>
    <property type="evidence" value="ECO:0007669"/>
    <property type="project" value="UniProtKB-SubCell"/>
</dbReference>
<keyword evidence="11" id="KW-1185">Reference proteome</keyword>
<dbReference type="Pfam" id="PF04143">
    <property type="entry name" value="Sulf_transp"/>
    <property type="match status" value="1"/>
</dbReference>
<gene>
    <name evidence="10" type="ORF">CRYO30217_01636</name>
</gene>
<name>A0A916JNS6_9FLAO</name>
<sequence>MNTTDILPLPWYIAGPLIGITIPLLYYWVSKPLGISSSFKQFCSMAIDRKQKWVSMDLKKEQWRIFFIAGLILAGVIHQLTIGEYTLAISQGTIKRLQEMNLEQNEGFQPKEIWNSQALNTPVQWLYIALGGLLIGFGTRYAGGCTSGHTIMGISVLAPSSLLATVAFFSGGLIAAWFLIPLLTS</sequence>
<dbReference type="Proteomes" id="UP000683507">
    <property type="component" value="Chromosome"/>
</dbReference>
<feature type="transmembrane region" description="Helical" evidence="9">
    <location>
        <begin position="154"/>
        <end position="180"/>
    </location>
</feature>
<dbReference type="InterPro" id="IPR007272">
    <property type="entry name" value="Sulf_transp_TsuA/YedE"/>
</dbReference>
<evidence type="ECO:0000256" key="4">
    <source>
        <dbReference type="ARBA" id="ARBA00022519"/>
    </source>
</evidence>
<evidence type="ECO:0000256" key="8">
    <source>
        <dbReference type="ARBA" id="ARBA00035655"/>
    </source>
</evidence>
<evidence type="ECO:0000313" key="11">
    <source>
        <dbReference type="Proteomes" id="UP000683507"/>
    </source>
</evidence>
<keyword evidence="6 9" id="KW-1133">Transmembrane helix</keyword>
<accession>A0A916JNS6</accession>
<proteinExistence type="inferred from homology"/>
<evidence type="ECO:0000256" key="1">
    <source>
        <dbReference type="ARBA" id="ARBA00004429"/>
    </source>
</evidence>
<comment type="similarity">
    <text evidence="8">Belongs to the TsuA/YedE (TC 9.B.102) family.</text>
</comment>
<keyword evidence="3" id="KW-1003">Cell membrane</keyword>
<keyword evidence="2" id="KW-0813">Transport</keyword>
<keyword evidence="7 9" id="KW-0472">Membrane</keyword>
<evidence type="ECO:0000256" key="7">
    <source>
        <dbReference type="ARBA" id="ARBA00023136"/>
    </source>
</evidence>
<evidence type="ECO:0000256" key="2">
    <source>
        <dbReference type="ARBA" id="ARBA00022448"/>
    </source>
</evidence>
<dbReference type="EMBL" id="OU015584">
    <property type="protein sequence ID" value="CAG5081451.1"/>
    <property type="molecule type" value="Genomic_DNA"/>
</dbReference>
<feature type="transmembrane region" description="Helical" evidence="9">
    <location>
        <begin position="12"/>
        <end position="29"/>
    </location>
</feature>
<dbReference type="KEGG" id="ptan:CRYO30217_01636"/>
<feature type="transmembrane region" description="Helical" evidence="9">
    <location>
        <begin position="65"/>
        <end position="82"/>
    </location>
</feature>
<reference evidence="10" key="1">
    <citation type="submission" date="2021-04" db="EMBL/GenBank/DDBJ databases">
        <authorList>
            <person name="Rodrigo-Torres L."/>
            <person name="Arahal R. D."/>
            <person name="Lucena T."/>
        </authorList>
    </citation>
    <scope>NUCLEOTIDE SEQUENCE</scope>
    <source>
        <strain evidence="10">AS29M-1</strain>
    </source>
</reference>
<protein>
    <recommendedName>
        <fullName evidence="12">YeeE/YedE family protein</fullName>
    </recommendedName>
</protein>
<organism evidence="10 11">
    <name type="scientific">Parvicella tangerina</name>
    <dbReference type="NCBI Taxonomy" id="2829795"/>
    <lineage>
        <taxon>Bacteria</taxon>
        <taxon>Pseudomonadati</taxon>
        <taxon>Bacteroidota</taxon>
        <taxon>Flavobacteriia</taxon>
        <taxon>Flavobacteriales</taxon>
        <taxon>Parvicellaceae</taxon>
        <taxon>Parvicella</taxon>
    </lineage>
</organism>
<dbReference type="RefSeq" id="WP_258541833.1">
    <property type="nucleotide sequence ID" value="NZ_OU015584.1"/>
</dbReference>